<evidence type="ECO:0000256" key="5">
    <source>
        <dbReference type="ARBA" id="ARBA00022679"/>
    </source>
</evidence>
<dbReference type="SUPFAM" id="SSF55874">
    <property type="entry name" value="ATPase domain of HSP90 chaperone/DNA topoisomerase II/histidine kinase"/>
    <property type="match status" value="1"/>
</dbReference>
<dbReference type="FunFam" id="3.30.565.10:FF:000013">
    <property type="entry name" value="Two-component sensor histidine kinase"/>
    <property type="match status" value="1"/>
</dbReference>
<feature type="domain" description="Histidine kinase" evidence="14">
    <location>
        <begin position="147"/>
        <end position="364"/>
    </location>
</feature>
<dbReference type="GO" id="GO:0004721">
    <property type="term" value="F:phosphoprotein phosphatase activity"/>
    <property type="evidence" value="ECO:0007669"/>
    <property type="project" value="TreeGrafter"/>
</dbReference>
<keyword evidence="6" id="KW-0812">Transmembrane</keyword>
<dbReference type="InterPro" id="IPR005467">
    <property type="entry name" value="His_kinase_dom"/>
</dbReference>
<keyword evidence="7" id="KW-0547">Nucleotide-binding</keyword>
<dbReference type="InterPro" id="IPR050351">
    <property type="entry name" value="BphY/WalK/GraS-like"/>
</dbReference>
<keyword evidence="4" id="KW-0597">Phosphoprotein</keyword>
<dbReference type="PANTHER" id="PTHR45453:SF1">
    <property type="entry name" value="PHOSPHATE REGULON SENSOR PROTEIN PHOR"/>
    <property type="match status" value="1"/>
</dbReference>
<dbReference type="Pfam" id="PF00512">
    <property type="entry name" value="HisKA"/>
    <property type="match status" value="1"/>
</dbReference>
<keyword evidence="5" id="KW-0808">Transferase</keyword>
<dbReference type="InterPro" id="IPR036097">
    <property type="entry name" value="HisK_dim/P_sf"/>
</dbReference>
<keyword evidence="10" id="KW-1133">Transmembrane helix</keyword>
<dbReference type="GO" id="GO:0016036">
    <property type="term" value="P:cellular response to phosphate starvation"/>
    <property type="evidence" value="ECO:0007669"/>
    <property type="project" value="TreeGrafter"/>
</dbReference>
<dbReference type="PANTHER" id="PTHR45453">
    <property type="entry name" value="PHOSPHATE REGULON SENSOR PROTEIN PHOR"/>
    <property type="match status" value="1"/>
</dbReference>
<comment type="subcellular location">
    <subcellularLocation>
        <location evidence="2">Cell membrane</location>
    </subcellularLocation>
</comment>
<proteinExistence type="predicted"/>
<evidence type="ECO:0000256" key="12">
    <source>
        <dbReference type="ARBA" id="ARBA00023136"/>
    </source>
</evidence>
<keyword evidence="9" id="KW-0067">ATP-binding</keyword>
<dbReference type="GO" id="GO:0005886">
    <property type="term" value="C:plasma membrane"/>
    <property type="evidence" value="ECO:0007669"/>
    <property type="project" value="UniProtKB-SubCell"/>
</dbReference>
<protein>
    <recommendedName>
        <fullName evidence="13">Sensor-like histidine kinase SenX3</fullName>
        <ecNumber evidence="3">2.7.13.3</ecNumber>
    </recommendedName>
</protein>
<evidence type="ECO:0000256" key="13">
    <source>
        <dbReference type="ARBA" id="ARBA00039401"/>
    </source>
</evidence>
<dbReference type="InterPro" id="IPR003661">
    <property type="entry name" value="HisK_dim/P_dom"/>
</dbReference>
<evidence type="ECO:0000256" key="7">
    <source>
        <dbReference type="ARBA" id="ARBA00022741"/>
    </source>
</evidence>
<evidence type="ECO:0000313" key="16">
    <source>
        <dbReference type="Proteomes" id="UP000470875"/>
    </source>
</evidence>
<evidence type="ECO:0000256" key="10">
    <source>
        <dbReference type="ARBA" id="ARBA00022989"/>
    </source>
</evidence>
<evidence type="ECO:0000256" key="1">
    <source>
        <dbReference type="ARBA" id="ARBA00000085"/>
    </source>
</evidence>
<keyword evidence="12" id="KW-0472">Membrane</keyword>
<organism evidence="15 16">
    <name type="scientific">Scrofimicrobium canadense</name>
    <dbReference type="NCBI Taxonomy" id="2652290"/>
    <lineage>
        <taxon>Bacteria</taxon>
        <taxon>Bacillati</taxon>
        <taxon>Actinomycetota</taxon>
        <taxon>Actinomycetes</taxon>
        <taxon>Actinomycetales</taxon>
        <taxon>Actinomycetaceae</taxon>
        <taxon>Scrofimicrobium</taxon>
    </lineage>
</organism>
<dbReference type="SUPFAM" id="SSF47384">
    <property type="entry name" value="Homodimeric domain of signal transducing histidine kinase"/>
    <property type="match status" value="1"/>
</dbReference>
<evidence type="ECO:0000256" key="9">
    <source>
        <dbReference type="ARBA" id="ARBA00022840"/>
    </source>
</evidence>
<comment type="catalytic activity">
    <reaction evidence="1">
        <text>ATP + protein L-histidine = ADP + protein N-phospho-L-histidine.</text>
        <dbReference type="EC" id="2.7.13.3"/>
    </reaction>
</comment>
<dbReference type="CDD" id="cd00082">
    <property type="entry name" value="HisKA"/>
    <property type="match status" value="1"/>
</dbReference>
<dbReference type="CDD" id="cd00075">
    <property type="entry name" value="HATPase"/>
    <property type="match status" value="1"/>
</dbReference>
<name>A0A6N7VSF6_9ACTO</name>
<keyword evidence="11" id="KW-0902">Two-component regulatory system</keyword>
<dbReference type="GO" id="GO:0000155">
    <property type="term" value="F:phosphorelay sensor kinase activity"/>
    <property type="evidence" value="ECO:0007669"/>
    <property type="project" value="InterPro"/>
</dbReference>
<dbReference type="AlphaFoldDB" id="A0A6N7VSF6"/>
<gene>
    <name evidence="15" type="ORF">FYJ24_03755</name>
</gene>
<accession>A0A6N7VSF6</accession>
<evidence type="ECO:0000256" key="8">
    <source>
        <dbReference type="ARBA" id="ARBA00022777"/>
    </source>
</evidence>
<dbReference type="GO" id="GO:0005524">
    <property type="term" value="F:ATP binding"/>
    <property type="evidence" value="ECO:0007669"/>
    <property type="project" value="UniProtKB-KW"/>
</dbReference>
<dbReference type="InterPro" id="IPR004358">
    <property type="entry name" value="Sig_transdc_His_kin-like_C"/>
</dbReference>
<dbReference type="SMART" id="SM00387">
    <property type="entry name" value="HATPase_c"/>
    <property type="match status" value="1"/>
</dbReference>
<sequence>MTDFFHWLILGAALLGVVIGVLTTQGVHSVIRAVKSSRTRISPDLEATLEEVPLIALVFDRSLSIIGMNRAAREHPVTVETLQTSSWFRSYLRETAHSRMALVRPSNELEPYWAHLYALEDGAVVALVMDDQDKYDTESLRREFVANASHELNTPVAALSLLSEAIIAADGDPERIRHFTASLSQEIERLSRLTKDIARLSEAQSGWETDALEPIDMVTLVHNVVSEHQTLAANVNIELVVEPRDQPLVVSGEERSLKVAVTNLVENAIKYSAGGTRVSLGFGHGESIGWITVTDQGIGIEPEQQPHIFKRFYRVDKGRSRRSGGTGLGLAIARNTARSLRGDLTVWSQPGIGSTFTLRLPLVKEDDGTRNTVS</sequence>
<dbReference type="Gene3D" id="1.10.287.130">
    <property type="match status" value="1"/>
</dbReference>
<evidence type="ECO:0000256" key="6">
    <source>
        <dbReference type="ARBA" id="ARBA00022692"/>
    </source>
</evidence>
<dbReference type="PRINTS" id="PR00344">
    <property type="entry name" value="BCTRLSENSOR"/>
</dbReference>
<dbReference type="InterPro" id="IPR003594">
    <property type="entry name" value="HATPase_dom"/>
</dbReference>
<evidence type="ECO:0000259" key="14">
    <source>
        <dbReference type="PROSITE" id="PS50109"/>
    </source>
</evidence>
<dbReference type="PROSITE" id="PS50109">
    <property type="entry name" value="HIS_KIN"/>
    <property type="match status" value="1"/>
</dbReference>
<evidence type="ECO:0000256" key="11">
    <source>
        <dbReference type="ARBA" id="ARBA00023012"/>
    </source>
</evidence>
<reference evidence="15 16" key="1">
    <citation type="submission" date="2019-08" db="EMBL/GenBank/DDBJ databases">
        <title>In-depth cultivation of the pig gut microbiome towards novel bacterial diversity and tailored functional studies.</title>
        <authorList>
            <person name="Wylensek D."/>
            <person name="Hitch T.C.A."/>
            <person name="Clavel T."/>
        </authorList>
    </citation>
    <scope>NUCLEOTIDE SEQUENCE [LARGE SCALE GENOMIC DNA]</scope>
    <source>
        <strain evidence="15 16">WB03_NA08</strain>
    </source>
</reference>
<evidence type="ECO:0000256" key="4">
    <source>
        <dbReference type="ARBA" id="ARBA00022553"/>
    </source>
</evidence>
<dbReference type="SMART" id="SM00388">
    <property type="entry name" value="HisKA"/>
    <property type="match status" value="1"/>
</dbReference>
<dbReference type="Proteomes" id="UP000470875">
    <property type="component" value="Unassembled WGS sequence"/>
</dbReference>
<evidence type="ECO:0000256" key="2">
    <source>
        <dbReference type="ARBA" id="ARBA00004236"/>
    </source>
</evidence>
<keyword evidence="16" id="KW-1185">Reference proteome</keyword>
<dbReference type="InterPro" id="IPR036890">
    <property type="entry name" value="HATPase_C_sf"/>
</dbReference>
<dbReference type="EMBL" id="VULO01000004">
    <property type="protein sequence ID" value="MSS83890.1"/>
    <property type="molecule type" value="Genomic_DNA"/>
</dbReference>
<evidence type="ECO:0000313" key="15">
    <source>
        <dbReference type="EMBL" id="MSS83890.1"/>
    </source>
</evidence>
<dbReference type="EC" id="2.7.13.3" evidence="3"/>
<evidence type="ECO:0000256" key="3">
    <source>
        <dbReference type="ARBA" id="ARBA00012438"/>
    </source>
</evidence>
<dbReference type="Gene3D" id="3.30.565.10">
    <property type="entry name" value="Histidine kinase-like ATPase, C-terminal domain"/>
    <property type="match status" value="1"/>
</dbReference>
<dbReference type="Pfam" id="PF02518">
    <property type="entry name" value="HATPase_c"/>
    <property type="match status" value="1"/>
</dbReference>
<dbReference type="RefSeq" id="WP_154543758.1">
    <property type="nucleotide sequence ID" value="NZ_VULO01000004.1"/>
</dbReference>
<keyword evidence="8 15" id="KW-0418">Kinase</keyword>
<comment type="caution">
    <text evidence="15">The sequence shown here is derived from an EMBL/GenBank/DDBJ whole genome shotgun (WGS) entry which is preliminary data.</text>
</comment>